<dbReference type="InterPro" id="IPR015032">
    <property type="entry name" value="ThsB__TIR-like_domain"/>
</dbReference>
<reference evidence="2 3" key="2">
    <citation type="journal article" date="2013" name="Biotechnol. Biofuels">
        <title>Global transcriptome analysis of Clostridium thermocellum ATCC 27405 during growth on dilute acid pretreated Populus and switchgrass.</title>
        <authorList>
            <person name="Wilson C.M."/>
            <person name="Rodriguez M.Jr."/>
            <person name="Johnson C.M."/>
            <person name="Martin S.L."/>
            <person name="Chu T.M."/>
            <person name="Wolfinger R.D."/>
            <person name="Hauser L.J."/>
            <person name="Land M.L."/>
            <person name="Klingeman D.M."/>
            <person name="Syed M.H."/>
            <person name="Ragauskas A.J."/>
            <person name="Tschaplinski T.J."/>
            <person name="Mielenz J.R."/>
            <person name="Brown S.D."/>
        </authorList>
    </citation>
    <scope>NUCLEOTIDE SEQUENCE [LARGE SCALE GENOMIC DNA]</scope>
    <source>
        <strain evidence="3">ATCC 27405 / DSM 1237 / JCM 9322 / NBRC 103400 / NCIMB 10682 / NRRL B-4536 / VPI 7372</strain>
    </source>
</reference>
<dbReference type="Gene3D" id="3.40.50.9200">
    <property type="entry name" value="Hypothetical protein MTH538"/>
    <property type="match status" value="1"/>
</dbReference>
<dbReference type="eggNOG" id="ENOG5032BPX">
    <property type="taxonomic scope" value="Bacteria"/>
</dbReference>
<feature type="domain" description="Thoeris protein ThsB TIR-like" evidence="1">
    <location>
        <begin position="10"/>
        <end position="110"/>
    </location>
</feature>
<protein>
    <recommendedName>
        <fullName evidence="1">Thoeris protein ThsB TIR-like domain-containing protein</fullName>
    </recommendedName>
</protein>
<evidence type="ECO:0000313" key="3">
    <source>
        <dbReference type="Proteomes" id="UP000002145"/>
    </source>
</evidence>
<accession>A3DI79</accession>
<reference evidence="3" key="1">
    <citation type="submission" date="2007-02" db="EMBL/GenBank/DDBJ databases">
        <title>Complete sequence of Clostridium thermocellum ATCC 27405.</title>
        <authorList>
            <consortium name="US DOE Joint Genome Institute"/>
            <person name="Copeland A."/>
            <person name="Lucas S."/>
            <person name="Lapidus A."/>
            <person name="Barry K."/>
            <person name="Detter J.C."/>
            <person name="Glavina del Rio T."/>
            <person name="Hammon N."/>
            <person name="Israni S."/>
            <person name="Dalin E."/>
            <person name="Tice H."/>
            <person name="Pitluck S."/>
            <person name="Chertkov O."/>
            <person name="Brettin T."/>
            <person name="Bruce D."/>
            <person name="Han C."/>
            <person name="Tapia R."/>
            <person name="Gilna P."/>
            <person name="Schmutz J."/>
            <person name="Larimer F."/>
            <person name="Land M."/>
            <person name="Hauser L."/>
            <person name="Kyrpides N."/>
            <person name="Mikhailova N."/>
            <person name="Wu J.H.D."/>
            <person name="Newcomb M."/>
            <person name="Richardson P."/>
        </authorList>
    </citation>
    <scope>NUCLEOTIDE SEQUENCE [LARGE SCALE GENOMIC DNA]</scope>
    <source>
        <strain evidence="3">ATCC 27405 / DSM 1237 / JCM 9322 / NBRC 103400 / NCIMB 10682 / NRRL B-4536 / VPI 7372</strain>
    </source>
</reference>
<dbReference type="GeneID" id="35805000"/>
<dbReference type="Proteomes" id="UP000002145">
    <property type="component" value="Chromosome"/>
</dbReference>
<dbReference type="AlphaFoldDB" id="A3DI79"/>
<evidence type="ECO:0000259" key="1">
    <source>
        <dbReference type="Pfam" id="PF08937"/>
    </source>
</evidence>
<evidence type="ECO:0000313" key="2">
    <source>
        <dbReference type="EMBL" id="ABN53658.1"/>
    </source>
</evidence>
<keyword evidence="3" id="KW-1185">Reference proteome</keyword>
<name>A3DI79_ACET2</name>
<dbReference type="EMBL" id="CP000568">
    <property type="protein sequence ID" value="ABN53658.1"/>
    <property type="molecule type" value="Genomic_DNA"/>
</dbReference>
<dbReference type="KEGG" id="cth:Cthe_2456"/>
<gene>
    <name evidence="2" type="ordered locus">Cthe_2456</name>
</gene>
<sequence>MPNLKIYDLFISHAWKYNDDYYRLVDLLNKAPNFKWRNYSVPQHDPVIDPDDPVDQKTLIEELKGQIRPVNCVLILSGMYAAYSFWIQKEIDISVDYGKPIIGIKPWGQERIPKAVSDVAIEIVGWNTDAIVEAIRKHSL</sequence>
<dbReference type="STRING" id="203119.Cthe_2456"/>
<dbReference type="OrthoDB" id="9811746at2"/>
<dbReference type="SUPFAM" id="SSF52206">
    <property type="entry name" value="Hypothetical protein MTH538"/>
    <property type="match status" value="1"/>
</dbReference>
<proteinExistence type="predicted"/>
<organism evidence="2 3">
    <name type="scientific">Acetivibrio thermocellus (strain ATCC 27405 / DSM 1237 / JCM 9322 / NBRC 103400 / NCIMB 10682 / NRRL B-4536 / VPI 7372)</name>
    <name type="common">Clostridium thermocellum</name>
    <dbReference type="NCBI Taxonomy" id="203119"/>
    <lineage>
        <taxon>Bacteria</taxon>
        <taxon>Bacillati</taxon>
        <taxon>Bacillota</taxon>
        <taxon>Clostridia</taxon>
        <taxon>Eubacteriales</taxon>
        <taxon>Oscillospiraceae</taxon>
        <taxon>Acetivibrio</taxon>
    </lineage>
</organism>
<dbReference type="Pfam" id="PF08937">
    <property type="entry name" value="ThsB_TIR"/>
    <property type="match status" value="1"/>
</dbReference>
<dbReference type="RefSeq" id="WP_020457801.1">
    <property type="nucleotide sequence ID" value="NC_009012.1"/>
</dbReference>
<dbReference type="HOGENOM" id="CLU_140379_1_0_9"/>
<dbReference type="InterPro" id="IPR036490">
    <property type="entry name" value="ThsB_TIR-like_sf"/>
</dbReference>